<dbReference type="NCBIfam" id="TIGR00231">
    <property type="entry name" value="small_GTP"/>
    <property type="match status" value="1"/>
</dbReference>
<organism evidence="2 3">
    <name type="scientific">Perilla frutescens var. hirtella</name>
    <name type="common">Perilla citriodora</name>
    <name type="synonym">Perilla setoyensis</name>
    <dbReference type="NCBI Taxonomy" id="608512"/>
    <lineage>
        <taxon>Eukaryota</taxon>
        <taxon>Viridiplantae</taxon>
        <taxon>Streptophyta</taxon>
        <taxon>Embryophyta</taxon>
        <taxon>Tracheophyta</taxon>
        <taxon>Spermatophyta</taxon>
        <taxon>Magnoliopsida</taxon>
        <taxon>eudicotyledons</taxon>
        <taxon>Gunneridae</taxon>
        <taxon>Pentapetalae</taxon>
        <taxon>asterids</taxon>
        <taxon>lamiids</taxon>
        <taxon>Lamiales</taxon>
        <taxon>Lamiaceae</taxon>
        <taxon>Nepetoideae</taxon>
        <taxon>Elsholtzieae</taxon>
        <taxon>Perilla</taxon>
    </lineage>
</organism>
<dbReference type="SMART" id="SM00175">
    <property type="entry name" value="RAB"/>
    <property type="match status" value="1"/>
</dbReference>
<dbReference type="GO" id="GO:0005525">
    <property type="term" value="F:GTP binding"/>
    <property type="evidence" value="ECO:0007669"/>
    <property type="project" value="InterPro"/>
</dbReference>
<dbReference type="PROSITE" id="PS51421">
    <property type="entry name" value="RAS"/>
    <property type="match status" value="1"/>
</dbReference>
<dbReference type="AlphaFoldDB" id="A0AAD4P1P2"/>
<gene>
    <name evidence="2" type="ORF">C2S53_015058</name>
</gene>
<dbReference type="Proteomes" id="UP001190926">
    <property type="component" value="Unassembled WGS sequence"/>
</dbReference>
<protein>
    <submittedName>
        <fullName evidence="2">RAB GTPase-like protein B1C</fullName>
    </submittedName>
</protein>
<dbReference type="InterPro" id="IPR050209">
    <property type="entry name" value="Rab_GTPases_membrane_traffic"/>
</dbReference>
<dbReference type="InterPro" id="IPR005225">
    <property type="entry name" value="Small_GTP-bd"/>
</dbReference>
<accession>A0AAD4P1P2</accession>
<dbReference type="FunFam" id="3.40.50.300:FF:001728">
    <property type="entry name" value="Ras related protein1"/>
    <property type="match status" value="1"/>
</dbReference>
<dbReference type="PANTHER" id="PTHR47979">
    <property type="entry name" value="DRAB11-RELATED"/>
    <property type="match status" value="1"/>
</dbReference>
<comment type="caution">
    <text evidence="2">The sequence shown here is derived from an EMBL/GenBank/DDBJ whole genome shotgun (WGS) entry which is preliminary data.</text>
</comment>
<dbReference type="PRINTS" id="PR00449">
    <property type="entry name" value="RASTRNSFRMNG"/>
</dbReference>
<dbReference type="EMBL" id="SDAM02001180">
    <property type="protein sequence ID" value="KAH6822895.1"/>
    <property type="molecule type" value="Genomic_DNA"/>
</dbReference>
<dbReference type="Gene3D" id="3.40.50.300">
    <property type="entry name" value="P-loop containing nucleotide triphosphate hydrolases"/>
    <property type="match status" value="1"/>
</dbReference>
<dbReference type="Pfam" id="PF00071">
    <property type="entry name" value="Ras"/>
    <property type="match status" value="1"/>
</dbReference>
<evidence type="ECO:0000256" key="1">
    <source>
        <dbReference type="ARBA" id="ARBA00006270"/>
    </source>
</evidence>
<dbReference type="InterPro" id="IPR001806">
    <property type="entry name" value="Small_GTPase"/>
</dbReference>
<sequence length="164" mass="18377">MSFAYLFKYIMVGDSGVGKSCLLLQFTDKRFQPFHDLTVGAEFGTRTITIHNKPIKLQIWDTAGQEKFRSITKCYYRGSVGALLVYDITRRVTFDNLGSWLEDVQSSYPNMNIMLAFIKTTATIYRKIQDGVLDIRNESTRGIQVGYGEVKSSVGRGGACCTSA</sequence>
<dbReference type="InterPro" id="IPR027417">
    <property type="entry name" value="P-loop_NTPase"/>
</dbReference>
<name>A0AAD4P1P2_PERFH</name>
<evidence type="ECO:0000313" key="3">
    <source>
        <dbReference type="Proteomes" id="UP001190926"/>
    </source>
</evidence>
<keyword evidence="3" id="KW-1185">Reference proteome</keyword>
<dbReference type="PROSITE" id="PS51419">
    <property type="entry name" value="RAB"/>
    <property type="match status" value="1"/>
</dbReference>
<dbReference type="SMART" id="SM00173">
    <property type="entry name" value="RAS"/>
    <property type="match status" value="1"/>
</dbReference>
<proteinExistence type="inferred from homology"/>
<dbReference type="GO" id="GO:0003924">
    <property type="term" value="F:GTPase activity"/>
    <property type="evidence" value="ECO:0007669"/>
    <property type="project" value="InterPro"/>
</dbReference>
<reference evidence="2 3" key="1">
    <citation type="journal article" date="2021" name="Nat. Commun.">
        <title>Incipient diploidization of the medicinal plant Perilla within 10,000 years.</title>
        <authorList>
            <person name="Zhang Y."/>
            <person name="Shen Q."/>
            <person name="Leng L."/>
            <person name="Zhang D."/>
            <person name="Chen S."/>
            <person name="Shi Y."/>
            <person name="Ning Z."/>
            <person name="Chen S."/>
        </authorList>
    </citation>
    <scope>NUCLEOTIDE SEQUENCE [LARGE SCALE GENOMIC DNA]</scope>
    <source>
        <strain evidence="3">cv. PC099</strain>
    </source>
</reference>
<comment type="similarity">
    <text evidence="1">Belongs to the small GTPase superfamily. Rab family.</text>
</comment>
<evidence type="ECO:0000313" key="2">
    <source>
        <dbReference type="EMBL" id="KAH6822895.1"/>
    </source>
</evidence>
<dbReference type="SUPFAM" id="SSF52540">
    <property type="entry name" value="P-loop containing nucleoside triphosphate hydrolases"/>
    <property type="match status" value="1"/>
</dbReference>
<dbReference type="SMART" id="SM00174">
    <property type="entry name" value="RHO"/>
    <property type="match status" value="1"/>
</dbReference>